<dbReference type="InterPro" id="IPR012961">
    <property type="entry name" value="Ski2/MTR4_C"/>
</dbReference>
<evidence type="ECO:0000256" key="5">
    <source>
        <dbReference type="SAM" id="MobiDB-lite"/>
    </source>
</evidence>
<dbReference type="GO" id="GO:0016787">
    <property type="term" value="F:hydrolase activity"/>
    <property type="evidence" value="ECO:0007669"/>
    <property type="project" value="UniProtKB-KW"/>
</dbReference>
<keyword evidence="1" id="KW-0547">Nucleotide-binding</keyword>
<dbReference type="InterPro" id="IPR050699">
    <property type="entry name" value="RNA-DNA_Helicase"/>
</dbReference>
<dbReference type="Proteomes" id="UP000186785">
    <property type="component" value="Unassembled WGS sequence"/>
</dbReference>
<proteinExistence type="predicted"/>
<reference evidence="8 9" key="1">
    <citation type="submission" date="2016-11" db="EMBL/GenBank/DDBJ databases">
        <title>Actinomyces gypaetusis sp. nov. isolated from the vulture Gypaetus barbatus in Qinghai Tibet Plateau China.</title>
        <authorList>
            <person name="Meng X."/>
        </authorList>
    </citation>
    <scope>NUCLEOTIDE SEQUENCE [LARGE SCALE GENOMIC DNA]</scope>
    <source>
        <strain evidence="8 9">VUL4_2</strain>
    </source>
</reference>
<accession>A0A1Q5PNR6</accession>
<dbReference type="AlphaFoldDB" id="A0A1Q5PNR6"/>
<dbReference type="SUPFAM" id="SSF52540">
    <property type="entry name" value="P-loop containing nucleoside triphosphate hydrolases"/>
    <property type="match status" value="1"/>
</dbReference>
<evidence type="ECO:0000256" key="3">
    <source>
        <dbReference type="ARBA" id="ARBA00022806"/>
    </source>
</evidence>
<dbReference type="Pfam" id="PF08148">
    <property type="entry name" value="DSHCT"/>
    <property type="match status" value="1"/>
</dbReference>
<protein>
    <recommendedName>
        <fullName evidence="10">DEAD/DEAH box helicase</fullName>
    </recommendedName>
</protein>
<feature type="compositionally biased region" description="Basic and acidic residues" evidence="5">
    <location>
        <begin position="262"/>
        <end position="275"/>
    </location>
</feature>
<evidence type="ECO:0000256" key="1">
    <source>
        <dbReference type="ARBA" id="ARBA00022741"/>
    </source>
</evidence>
<dbReference type="InterPro" id="IPR027417">
    <property type="entry name" value="P-loop_NTPase"/>
</dbReference>
<evidence type="ECO:0000256" key="4">
    <source>
        <dbReference type="ARBA" id="ARBA00022840"/>
    </source>
</evidence>
<dbReference type="GO" id="GO:0004386">
    <property type="term" value="F:helicase activity"/>
    <property type="evidence" value="ECO:0007669"/>
    <property type="project" value="UniProtKB-KW"/>
</dbReference>
<dbReference type="InterPro" id="IPR058621">
    <property type="entry name" value="SH3_HelY"/>
</dbReference>
<evidence type="ECO:0000259" key="7">
    <source>
        <dbReference type="PROSITE" id="PS51194"/>
    </source>
</evidence>
<keyword evidence="9" id="KW-1185">Reference proteome</keyword>
<comment type="caution">
    <text evidence="8">The sequence shown here is derived from an EMBL/GenBank/DDBJ whole genome shotgun (WGS) entry which is preliminary data.</text>
</comment>
<dbReference type="GO" id="GO:0055087">
    <property type="term" value="C:Ski complex"/>
    <property type="evidence" value="ECO:0007669"/>
    <property type="project" value="TreeGrafter"/>
</dbReference>
<dbReference type="Gene3D" id="3.40.50.300">
    <property type="entry name" value="P-loop containing nucleotide triphosphate hydrolases"/>
    <property type="match status" value="2"/>
</dbReference>
<dbReference type="InterPro" id="IPR011545">
    <property type="entry name" value="DEAD/DEAH_box_helicase_dom"/>
</dbReference>
<dbReference type="GO" id="GO:0070478">
    <property type="term" value="P:nuclear-transcribed mRNA catabolic process, 3'-5' exonucleolytic nonsense-mediated decay"/>
    <property type="evidence" value="ECO:0007669"/>
    <property type="project" value="TreeGrafter"/>
</dbReference>
<dbReference type="PANTHER" id="PTHR12131:SF1">
    <property type="entry name" value="ATP-DEPENDENT RNA HELICASE SUPV3L1, MITOCHONDRIAL-RELATED"/>
    <property type="match status" value="1"/>
</dbReference>
<keyword evidence="3" id="KW-0347">Helicase</keyword>
<dbReference type="InterPro" id="IPR014001">
    <property type="entry name" value="Helicase_ATP-bd"/>
</dbReference>
<evidence type="ECO:0000313" key="8">
    <source>
        <dbReference type="EMBL" id="OKL49196.1"/>
    </source>
</evidence>
<dbReference type="STRING" id="1921764.BSR28_04200"/>
<evidence type="ECO:0008006" key="10">
    <source>
        <dbReference type="Google" id="ProtNLM"/>
    </source>
</evidence>
<dbReference type="EMBL" id="MQSV01000002">
    <property type="protein sequence ID" value="OKL49196.1"/>
    <property type="molecule type" value="Genomic_DNA"/>
</dbReference>
<feature type="domain" description="Helicase ATP-binding" evidence="6">
    <location>
        <begin position="44"/>
        <end position="201"/>
    </location>
</feature>
<feature type="domain" description="Helicase C-terminal" evidence="7">
    <location>
        <begin position="313"/>
        <end position="490"/>
    </location>
</feature>
<sequence>MVNQAGPAGDYARFKARQQIEKTEVGRFAAGFDFPLDDFQLQGAKALEAGESVLVAAPTGAGKTIVGEFALQLALSRGQRVFYTTPIKALSNQKFKEFTHKHGADQVGLLTGDVSINGQAPIVVMTTEVLRNMLYTQKPLDDLAFVVLDEVHYLADRFRGPVWEEVILHLPASVQLVCLSATVSNAEEFGSWLGQVRGDTRVIVSEERPVPLWQQMMVGKRLFDLYPTGRVDSSIGPERSNFRRINPELEASFKEAALGQGRDMRPRGRRGDFGRGRYHQNRLRPAPRPVVIEKLRKAHLLPAIYFIFSRAACDDALFDALRSGICLTTAAQAEEIDQYLDQAFESLPASDYAALNLDAFRAAVTRGFAAHHAGLLPLLKEVVEHLFQAGLVQVVFATETLALGINMPARTVVLENLVKWDGAEHVLLTPGQYTQLTGRAGRRGIDVEGHAVVLAREGITPKQVGALASRRSYPLRSAFVPTYNMVANLLARYSPQDAKKILEQSFAQYQADRNVVGYVKEIRTLEHRLAKFKKKSQCELGDVGEFMALRQRLSEQEKLVAKKARQGAQAYARQSLAALERGDLIAYEAGRRLHFGVVVTPAAPLQADPTVEVVTNSARQKFLNAQTAPQGVQKIGRKRLGPDFSARSAKDRAQVQSALKAAGKNFVKSGVDHRASADVLTLNELRAELRNHPVGKCPKLESHIAALREPFAWQRQIDKLQEKIASSQSSLGADFERITSLLKDLGYLSDDYELNSWGQMLARLHAERDLLVAQVLRHRLLAELNPIEAAGFIAACVYEPRGDSVGVAPPLVSLPLSKALNRAQELAAELAHLEAHYQLDPSLPIDPSLIASVIAWAQGEDLSTCLELSQLPSGDFVRWMKRTIDLAQHIEEALGPELATQIKSVNGLLNRGVVAWSGI</sequence>
<evidence type="ECO:0000313" key="9">
    <source>
        <dbReference type="Proteomes" id="UP000186785"/>
    </source>
</evidence>
<dbReference type="Pfam" id="PF26090">
    <property type="entry name" value="SH3_HelY"/>
    <property type="match status" value="1"/>
</dbReference>
<dbReference type="SMART" id="SM01142">
    <property type="entry name" value="DSHCT"/>
    <property type="match status" value="1"/>
</dbReference>
<dbReference type="PROSITE" id="PS51192">
    <property type="entry name" value="HELICASE_ATP_BIND_1"/>
    <property type="match status" value="1"/>
</dbReference>
<dbReference type="GO" id="GO:0005524">
    <property type="term" value="F:ATP binding"/>
    <property type="evidence" value="ECO:0007669"/>
    <property type="project" value="UniProtKB-KW"/>
</dbReference>
<name>A0A1Q5PNR6_9ACTO</name>
<dbReference type="InterPro" id="IPR001650">
    <property type="entry name" value="Helicase_C-like"/>
</dbReference>
<dbReference type="GO" id="GO:0003676">
    <property type="term" value="F:nucleic acid binding"/>
    <property type="evidence" value="ECO:0007669"/>
    <property type="project" value="InterPro"/>
</dbReference>
<evidence type="ECO:0000256" key="2">
    <source>
        <dbReference type="ARBA" id="ARBA00022801"/>
    </source>
</evidence>
<dbReference type="PROSITE" id="PS51194">
    <property type="entry name" value="HELICASE_CTER"/>
    <property type="match status" value="1"/>
</dbReference>
<organism evidence="8 9">
    <name type="scientific">Boudabousia liubingyangii</name>
    <dbReference type="NCBI Taxonomy" id="1921764"/>
    <lineage>
        <taxon>Bacteria</taxon>
        <taxon>Bacillati</taxon>
        <taxon>Actinomycetota</taxon>
        <taxon>Actinomycetes</taxon>
        <taxon>Actinomycetales</taxon>
        <taxon>Actinomycetaceae</taxon>
        <taxon>Boudabousia</taxon>
    </lineage>
</organism>
<dbReference type="Pfam" id="PF00271">
    <property type="entry name" value="Helicase_C"/>
    <property type="match status" value="1"/>
</dbReference>
<gene>
    <name evidence="8" type="ORF">BSR29_04635</name>
</gene>
<dbReference type="Pfam" id="PF00270">
    <property type="entry name" value="DEAD"/>
    <property type="match status" value="1"/>
</dbReference>
<dbReference type="Gene3D" id="1.10.3380.30">
    <property type="match status" value="1"/>
</dbReference>
<feature type="region of interest" description="Disordered" evidence="5">
    <location>
        <begin position="260"/>
        <end position="279"/>
    </location>
</feature>
<dbReference type="SMART" id="SM00487">
    <property type="entry name" value="DEXDc"/>
    <property type="match status" value="1"/>
</dbReference>
<keyword evidence="4" id="KW-0067">ATP-binding</keyword>
<evidence type="ECO:0000259" key="6">
    <source>
        <dbReference type="PROSITE" id="PS51192"/>
    </source>
</evidence>
<dbReference type="CDD" id="cd18795">
    <property type="entry name" value="SF2_C_Ski2"/>
    <property type="match status" value="1"/>
</dbReference>
<dbReference type="SMART" id="SM00490">
    <property type="entry name" value="HELICc"/>
    <property type="match status" value="1"/>
</dbReference>
<keyword evidence="2" id="KW-0378">Hydrolase</keyword>
<dbReference type="PANTHER" id="PTHR12131">
    <property type="entry name" value="ATP-DEPENDENT RNA AND DNA HELICASE"/>
    <property type="match status" value="1"/>
</dbReference>